<evidence type="ECO:0000256" key="11">
    <source>
        <dbReference type="RuleBase" id="RU004227"/>
    </source>
</evidence>
<evidence type="ECO:0000259" key="12">
    <source>
        <dbReference type="SMART" id="SM00382"/>
    </source>
</evidence>
<feature type="domain" description="AAA+ ATPase" evidence="12">
    <location>
        <begin position="148"/>
        <end position="282"/>
    </location>
</feature>
<evidence type="ECO:0000256" key="2">
    <source>
        <dbReference type="ARBA" id="ARBA00022490"/>
    </source>
</evidence>
<dbReference type="GO" id="GO:0006275">
    <property type="term" value="P:regulation of DNA replication"/>
    <property type="evidence" value="ECO:0007669"/>
    <property type="project" value="UniProtKB-UniRule"/>
</dbReference>
<keyword evidence="4 8" id="KW-0547">Nucleotide-binding</keyword>
<dbReference type="SMART" id="SM00760">
    <property type="entry name" value="Bac_DnaA_C"/>
    <property type="match status" value="1"/>
</dbReference>
<reference evidence="14 15" key="1">
    <citation type="submission" date="2014-10" db="EMBL/GenBank/DDBJ databases">
        <title>Draft genome of anammox bacterium scalindua brodae, obtained using differential coverage binning of sequence data from two enrichment reactors.</title>
        <authorList>
            <person name="Speth D.R."/>
            <person name="Russ L."/>
            <person name="Kartal B."/>
            <person name="Op den Camp H.J."/>
            <person name="Dutilh B.E."/>
            <person name="Jetten M.S."/>
        </authorList>
    </citation>
    <scope>NUCLEOTIDE SEQUENCE [LARGE SCALE GENOMIC DNA]</scope>
    <source>
        <strain evidence="14">RU1</strain>
    </source>
</reference>
<gene>
    <name evidence="8 14" type="primary">dnaA</name>
    <name evidence="14" type="ORF">SCABRO_03417</name>
</gene>
<dbReference type="Proteomes" id="UP000030652">
    <property type="component" value="Unassembled WGS sequence"/>
</dbReference>
<comment type="caution">
    <text evidence="8">Lacks conserved residue(s) required for the propagation of feature annotation.</text>
</comment>
<comment type="subcellular location">
    <subcellularLocation>
        <location evidence="8">Cytoplasm</location>
    </subcellularLocation>
</comment>
<dbReference type="Gene3D" id="3.30.300.180">
    <property type="match status" value="1"/>
</dbReference>
<feature type="binding site" evidence="8">
    <location>
        <position position="163"/>
    </location>
    <ligand>
        <name>ATP</name>
        <dbReference type="ChEBI" id="CHEBI:30616"/>
    </ligand>
</feature>
<organism evidence="14 15">
    <name type="scientific">Candidatus Scalindua brodae</name>
    <dbReference type="NCBI Taxonomy" id="237368"/>
    <lineage>
        <taxon>Bacteria</taxon>
        <taxon>Pseudomonadati</taxon>
        <taxon>Planctomycetota</taxon>
        <taxon>Candidatus Brocadiia</taxon>
        <taxon>Candidatus Brocadiales</taxon>
        <taxon>Candidatus Scalinduaceae</taxon>
        <taxon>Candidatus Scalindua</taxon>
    </lineage>
</organism>
<dbReference type="GO" id="GO:0005737">
    <property type="term" value="C:cytoplasm"/>
    <property type="evidence" value="ECO:0007669"/>
    <property type="project" value="UniProtKB-SubCell"/>
</dbReference>
<feature type="region of interest" description="Domain IV, binds dsDNA" evidence="8">
    <location>
        <begin position="332"/>
        <end position="451"/>
    </location>
</feature>
<dbReference type="Pfam" id="PF08299">
    <property type="entry name" value="Bac_DnaA_C"/>
    <property type="match status" value="1"/>
</dbReference>
<comment type="caution">
    <text evidence="14">The sequence shown here is derived from an EMBL/GenBank/DDBJ whole genome shotgun (WGS) entry which is preliminary data.</text>
</comment>
<keyword evidence="2 8" id="KW-0963">Cytoplasm</keyword>
<evidence type="ECO:0000256" key="10">
    <source>
        <dbReference type="RuleBase" id="RU000577"/>
    </source>
</evidence>
<dbReference type="GO" id="GO:0008289">
    <property type="term" value="F:lipid binding"/>
    <property type="evidence" value="ECO:0007669"/>
    <property type="project" value="UniProtKB-KW"/>
</dbReference>
<evidence type="ECO:0000256" key="5">
    <source>
        <dbReference type="ARBA" id="ARBA00022840"/>
    </source>
</evidence>
<dbReference type="InterPro" id="IPR001957">
    <property type="entry name" value="Chromosome_initiator_DnaA"/>
</dbReference>
<dbReference type="GO" id="GO:0006270">
    <property type="term" value="P:DNA replication initiation"/>
    <property type="evidence" value="ECO:0007669"/>
    <property type="project" value="UniProtKB-UniRule"/>
</dbReference>
<evidence type="ECO:0000256" key="7">
    <source>
        <dbReference type="ARBA" id="ARBA00023125"/>
    </source>
</evidence>
<dbReference type="PANTHER" id="PTHR30050">
    <property type="entry name" value="CHROMOSOMAL REPLICATION INITIATOR PROTEIN DNAA"/>
    <property type="match status" value="1"/>
</dbReference>
<dbReference type="PRINTS" id="PR00051">
    <property type="entry name" value="DNAA"/>
</dbReference>
<dbReference type="InterPro" id="IPR003593">
    <property type="entry name" value="AAA+_ATPase"/>
</dbReference>
<dbReference type="InterPro" id="IPR024633">
    <property type="entry name" value="DnaA_N_dom"/>
</dbReference>
<dbReference type="Gene3D" id="3.40.50.300">
    <property type="entry name" value="P-loop containing nucleotide triphosphate hydrolases"/>
    <property type="match status" value="1"/>
</dbReference>
<comment type="domain">
    <text evidence="8">Domain I is involved in oligomerization and binding regulators, domain II is flexibile and of varying length in different bacteria, domain III forms the AAA+ region, while domain IV binds dsDNA.</text>
</comment>
<dbReference type="InterPro" id="IPR027417">
    <property type="entry name" value="P-loop_NTPase"/>
</dbReference>
<dbReference type="AlphaFoldDB" id="A0A0B0EFK7"/>
<dbReference type="GO" id="GO:0003688">
    <property type="term" value="F:DNA replication origin binding"/>
    <property type="evidence" value="ECO:0007669"/>
    <property type="project" value="UniProtKB-UniRule"/>
</dbReference>
<evidence type="ECO:0000256" key="3">
    <source>
        <dbReference type="ARBA" id="ARBA00022705"/>
    </source>
</evidence>
<dbReference type="HAMAP" id="MF_00377">
    <property type="entry name" value="DnaA_bact"/>
    <property type="match status" value="1"/>
</dbReference>
<dbReference type="GO" id="GO:0005524">
    <property type="term" value="F:ATP binding"/>
    <property type="evidence" value="ECO:0007669"/>
    <property type="project" value="UniProtKB-UniRule"/>
</dbReference>
<dbReference type="Gene3D" id="1.10.8.60">
    <property type="match status" value="1"/>
</dbReference>
<comment type="similarity">
    <text evidence="1 8 11">Belongs to the DnaA family.</text>
</comment>
<evidence type="ECO:0000259" key="13">
    <source>
        <dbReference type="SMART" id="SM00760"/>
    </source>
</evidence>
<sequence length="451" mass="51131">MNISTTKKSTDIWEDVLCAIKKKVGIRQFNLWFKNTHLISFDNESLSIGVPNQFVQAKIRESYEPLIKELIRNITKINPSINLHIENNGHSKNSSKGVTGNIKFEKPLNQGNGFISNKKLLLDNYVVGGCNRLAYATALEISKPGPVAFNTLFIHGSIGVGKTHLLQGIWNRLKSESSSVSAVYMPAENWTNEFVYALKGGRLESFRKKYRSVDIFLVDDVHFLANKNGVQEEFLHTFNTLHGLSKRIVFASDAHPRFMDQLKESLVSRFMSGMIAKIEPPGFNTSMQILRSKTEDSRKKVPDNVLEFISEKFNDSVRSMESAVTTVMAYANMSKVKIDLKLATETLSDLYNNKKSITLKDIESVVISHYNVSRNDIHSGIKSKNIALTRQICMYLAKVLTESSYQEIGKYFGNKRHTTAIFAIKKIKEKIKSSAEFESHMENLIRMVKKQ</sequence>
<evidence type="ECO:0000256" key="4">
    <source>
        <dbReference type="ARBA" id="ARBA00022741"/>
    </source>
</evidence>
<keyword evidence="7 8" id="KW-0238">DNA-binding</keyword>
<keyword evidence="5 8" id="KW-0067">ATP-binding</keyword>
<evidence type="ECO:0000256" key="1">
    <source>
        <dbReference type="ARBA" id="ARBA00006583"/>
    </source>
</evidence>
<dbReference type="Gene3D" id="1.10.1750.10">
    <property type="match status" value="1"/>
</dbReference>
<dbReference type="SUPFAM" id="SSF48295">
    <property type="entry name" value="TrpR-like"/>
    <property type="match status" value="1"/>
</dbReference>
<comment type="function">
    <text evidence="8 10">Plays an essential role in the initiation and regulation of chromosomal replication. ATP-DnaA binds to the origin of replication (oriC) to initiate formation of the DNA replication initiation complex once per cell cycle. Binds the DnaA box (a 9 base pair repeat at the origin) and separates the double-stranded (ds)DNA. Forms a right-handed helical filament on oriC DNA; dsDNA binds to the exterior of the filament while single-stranded (ss)DNA is stabiized in the filament's interior. The ATP-DnaA-oriC complex binds and stabilizes one strand of the AT-rich DNA unwinding element (DUE), permitting loading of DNA polymerase. After initiation quickly degrades to an ADP-DnaA complex that is not apt for DNA replication. Binds acidic phospholipids.</text>
</comment>
<evidence type="ECO:0000313" key="14">
    <source>
        <dbReference type="EMBL" id="KHE90846.1"/>
    </source>
</evidence>
<feature type="binding site" evidence="8">
    <location>
        <position position="162"/>
    </location>
    <ligand>
        <name>ATP</name>
        <dbReference type="ChEBI" id="CHEBI:30616"/>
    </ligand>
</feature>
<feature type="domain" description="Chromosomal replication initiator DnaA C-terminal" evidence="13">
    <location>
        <begin position="358"/>
        <end position="427"/>
    </location>
</feature>
<dbReference type="SMART" id="SM00382">
    <property type="entry name" value="AAA"/>
    <property type="match status" value="1"/>
</dbReference>
<protein>
    <recommendedName>
        <fullName evidence="8 9">Chromosomal replication initiator protein DnaA</fullName>
    </recommendedName>
</protein>
<comment type="subunit">
    <text evidence="8">Oligomerizes as a right-handed, spiral filament on DNA at oriC.</text>
</comment>
<dbReference type="InterPro" id="IPR010921">
    <property type="entry name" value="Trp_repressor/repl_initiator"/>
</dbReference>
<name>A0A0B0EFK7_9BACT</name>
<feature type="region of interest" description="Domain I, interacts with DnaA modulators" evidence="8">
    <location>
        <begin position="1"/>
        <end position="88"/>
    </location>
</feature>
<dbReference type="NCBIfam" id="TIGR00362">
    <property type="entry name" value="DnaA"/>
    <property type="match status" value="1"/>
</dbReference>
<dbReference type="GO" id="GO:0005886">
    <property type="term" value="C:plasma membrane"/>
    <property type="evidence" value="ECO:0007669"/>
    <property type="project" value="TreeGrafter"/>
</dbReference>
<dbReference type="PANTHER" id="PTHR30050:SF2">
    <property type="entry name" value="CHROMOSOMAL REPLICATION INITIATOR PROTEIN DNAA"/>
    <property type="match status" value="1"/>
</dbReference>
<dbReference type="Pfam" id="PF11638">
    <property type="entry name" value="DnaA_N"/>
    <property type="match status" value="1"/>
</dbReference>
<evidence type="ECO:0000256" key="8">
    <source>
        <dbReference type="HAMAP-Rule" id="MF_00377"/>
    </source>
</evidence>
<dbReference type="InterPro" id="IPR013317">
    <property type="entry name" value="DnaA_dom"/>
</dbReference>
<evidence type="ECO:0000256" key="6">
    <source>
        <dbReference type="ARBA" id="ARBA00023121"/>
    </source>
</evidence>
<dbReference type="eggNOG" id="COG0593">
    <property type="taxonomic scope" value="Bacteria"/>
</dbReference>
<dbReference type="InterPro" id="IPR020591">
    <property type="entry name" value="Chromosome_initiator_DnaA-like"/>
</dbReference>
<dbReference type="CDD" id="cd06571">
    <property type="entry name" value="Bac_DnaA_C"/>
    <property type="match status" value="1"/>
</dbReference>
<feature type="binding site" evidence="8">
    <location>
        <position position="161"/>
    </location>
    <ligand>
        <name>ATP</name>
        <dbReference type="ChEBI" id="CHEBI:30616"/>
    </ligand>
</feature>
<keyword evidence="3 8" id="KW-0235">DNA replication</keyword>
<accession>A0A0B0EFK7</accession>
<feature type="region of interest" description="Domain III, AAA+ region" evidence="8">
    <location>
        <begin position="115"/>
        <end position="331"/>
    </location>
</feature>
<dbReference type="Pfam" id="PF00308">
    <property type="entry name" value="Bac_DnaA"/>
    <property type="match status" value="1"/>
</dbReference>
<evidence type="ECO:0000256" key="9">
    <source>
        <dbReference type="NCBIfam" id="TIGR00362"/>
    </source>
</evidence>
<dbReference type="SUPFAM" id="SSF52540">
    <property type="entry name" value="P-loop containing nucleoside triphosphate hydrolases"/>
    <property type="match status" value="1"/>
</dbReference>
<dbReference type="InterPro" id="IPR038454">
    <property type="entry name" value="DnaA_N_sf"/>
</dbReference>
<proteinExistence type="inferred from homology"/>
<evidence type="ECO:0000313" key="15">
    <source>
        <dbReference type="Proteomes" id="UP000030652"/>
    </source>
</evidence>
<keyword evidence="6 8" id="KW-0446">Lipid-binding</keyword>
<feature type="binding site" evidence="8">
    <location>
        <position position="159"/>
    </location>
    <ligand>
        <name>ATP</name>
        <dbReference type="ChEBI" id="CHEBI:30616"/>
    </ligand>
</feature>
<dbReference type="EMBL" id="JRYO01000232">
    <property type="protein sequence ID" value="KHE90846.1"/>
    <property type="molecule type" value="Genomic_DNA"/>
</dbReference>
<dbReference type="CDD" id="cd00009">
    <property type="entry name" value="AAA"/>
    <property type="match status" value="1"/>
</dbReference>
<dbReference type="InterPro" id="IPR013159">
    <property type="entry name" value="DnaA_C"/>
</dbReference>